<dbReference type="Proteomes" id="UP000887569">
    <property type="component" value="Unplaced"/>
</dbReference>
<protein>
    <submittedName>
        <fullName evidence="2">L-type lectin-like domain-containing protein</fullName>
    </submittedName>
</protein>
<dbReference type="WBParaSite" id="PgR091_g020_t03">
    <property type="protein sequence ID" value="PgR091_g020_t03"/>
    <property type="gene ID" value="PgR091_g020"/>
</dbReference>
<proteinExistence type="predicted"/>
<keyword evidence="1" id="KW-1185">Reference proteome</keyword>
<organism evidence="1 2">
    <name type="scientific">Parascaris univalens</name>
    <name type="common">Nematode worm</name>
    <dbReference type="NCBI Taxonomy" id="6257"/>
    <lineage>
        <taxon>Eukaryota</taxon>
        <taxon>Metazoa</taxon>
        <taxon>Ecdysozoa</taxon>
        <taxon>Nematoda</taxon>
        <taxon>Chromadorea</taxon>
        <taxon>Rhabditida</taxon>
        <taxon>Spirurina</taxon>
        <taxon>Ascaridomorpha</taxon>
        <taxon>Ascaridoidea</taxon>
        <taxon>Ascarididae</taxon>
        <taxon>Parascaris</taxon>
    </lineage>
</organism>
<sequence length="46" mass="5116">DSTWSELILCLGKSVILCSIAEKGAMWCCILSFLCNHLFCVTTAKY</sequence>
<reference evidence="2" key="1">
    <citation type="submission" date="2022-11" db="UniProtKB">
        <authorList>
            <consortium name="WormBaseParasite"/>
        </authorList>
    </citation>
    <scope>IDENTIFICATION</scope>
</reference>
<evidence type="ECO:0000313" key="1">
    <source>
        <dbReference type="Proteomes" id="UP000887569"/>
    </source>
</evidence>
<accession>A0A915C657</accession>
<evidence type="ECO:0000313" key="2">
    <source>
        <dbReference type="WBParaSite" id="PgR091_g020_t03"/>
    </source>
</evidence>
<name>A0A915C657_PARUN</name>
<dbReference type="AlphaFoldDB" id="A0A915C657"/>